<dbReference type="AlphaFoldDB" id="A0A5E4N7H0"/>
<sequence>TVNKPQTAIKINAPYCTDIVPNIKLLLKIFTTFPVTTPKCTFSTLKRLETYLRTKMTEKRLKGLALINIDKKEVISESKIIKNFAVTAPKRLQLTDWSK</sequence>
<protein>
    <recommendedName>
        <fullName evidence="3">HAT, C-terminal dimerisation domain</fullName>
    </recommendedName>
</protein>
<proteinExistence type="predicted"/>
<evidence type="ECO:0000313" key="2">
    <source>
        <dbReference type="Proteomes" id="UP000325440"/>
    </source>
</evidence>
<keyword evidence="2" id="KW-1185">Reference proteome</keyword>
<feature type="non-terminal residue" evidence="1">
    <location>
        <position position="1"/>
    </location>
</feature>
<dbReference type="OrthoDB" id="6621209at2759"/>
<name>A0A5E4N7H0_9HEMI</name>
<organism evidence="1 2">
    <name type="scientific">Cinara cedri</name>
    <dbReference type="NCBI Taxonomy" id="506608"/>
    <lineage>
        <taxon>Eukaryota</taxon>
        <taxon>Metazoa</taxon>
        <taxon>Ecdysozoa</taxon>
        <taxon>Arthropoda</taxon>
        <taxon>Hexapoda</taxon>
        <taxon>Insecta</taxon>
        <taxon>Pterygota</taxon>
        <taxon>Neoptera</taxon>
        <taxon>Paraneoptera</taxon>
        <taxon>Hemiptera</taxon>
        <taxon>Sternorrhyncha</taxon>
        <taxon>Aphidomorpha</taxon>
        <taxon>Aphidoidea</taxon>
        <taxon>Aphididae</taxon>
        <taxon>Lachninae</taxon>
        <taxon>Cinara</taxon>
    </lineage>
</organism>
<dbReference type="PANTHER" id="PTHR46289">
    <property type="entry name" value="52 KDA REPRESSOR OF THE INHIBITOR OF THE PROTEIN KINASE-LIKE PROTEIN-RELATED"/>
    <property type="match status" value="1"/>
</dbReference>
<dbReference type="InterPro" id="IPR052958">
    <property type="entry name" value="IFN-induced_PKR_regulator"/>
</dbReference>
<gene>
    <name evidence="1" type="ORF">CINCED_3A002909</name>
</gene>
<accession>A0A5E4N7H0</accession>
<reference evidence="1 2" key="1">
    <citation type="submission" date="2019-08" db="EMBL/GenBank/DDBJ databases">
        <authorList>
            <person name="Alioto T."/>
            <person name="Alioto T."/>
            <person name="Gomez Garrido J."/>
        </authorList>
    </citation>
    <scope>NUCLEOTIDE SEQUENCE [LARGE SCALE GENOMIC DNA]</scope>
</reference>
<dbReference type="EMBL" id="CABPRJ010001474">
    <property type="protein sequence ID" value="VVC38465.1"/>
    <property type="molecule type" value="Genomic_DNA"/>
</dbReference>
<dbReference type="PANTHER" id="PTHR46289:SF14">
    <property type="entry name" value="DUF4371 DOMAIN-CONTAINING PROTEIN"/>
    <property type="match status" value="1"/>
</dbReference>
<evidence type="ECO:0000313" key="1">
    <source>
        <dbReference type="EMBL" id="VVC38465.1"/>
    </source>
</evidence>
<dbReference type="Proteomes" id="UP000325440">
    <property type="component" value="Unassembled WGS sequence"/>
</dbReference>
<evidence type="ECO:0008006" key="3">
    <source>
        <dbReference type="Google" id="ProtNLM"/>
    </source>
</evidence>